<organism evidence="1 2">
    <name type="scientific">Quillaja saponaria</name>
    <name type="common">Soap bark tree</name>
    <dbReference type="NCBI Taxonomy" id="32244"/>
    <lineage>
        <taxon>Eukaryota</taxon>
        <taxon>Viridiplantae</taxon>
        <taxon>Streptophyta</taxon>
        <taxon>Embryophyta</taxon>
        <taxon>Tracheophyta</taxon>
        <taxon>Spermatophyta</taxon>
        <taxon>Magnoliopsida</taxon>
        <taxon>eudicotyledons</taxon>
        <taxon>Gunneridae</taxon>
        <taxon>Pentapetalae</taxon>
        <taxon>rosids</taxon>
        <taxon>fabids</taxon>
        <taxon>Fabales</taxon>
        <taxon>Quillajaceae</taxon>
        <taxon>Quillaja</taxon>
    </lineage>
</organism>
<dbReference type="KEGG" id="qsa:O6P43_019371"/>
<sequence>MILTLYGLRADLDPVYHQILASPTIPSMEEVFARLLRIYSPIVTHVENPSPDSSILISHSGTRGCLGRGGRGRGHPQCTHCNRMGHTREVLPTDWLSSDNASEYFSTSFQHFMTSQDKNRYFTSTDVTFFEESSFFSSAISESPLLSEALPVPYLGPNDHASSAPLLDLPADTVDVLDDSLSIPTPSHALDPASPPILRKGTRSTRNPYPIYTFLSYHRLSSPYYAFVSSLSSISVPKSTSDALAHLG</sequence>
<dbReference type="Proteomes" id="UP001163823">
    <property type="component" value="Chromosome 8"/>
</dbReference>
<proteinExistence type="predicted"/>
<evidence type="ECO:0000313" key="1">
    <source>
        <dbReference type="EMBL" id="KAJ7958680.1"/>
    </source>
</evidence>
<accession>A0AAD7PL26</accession>
<evidence type="ECO:0000313" key="2">
    <source>
        <dbReference type="Proteomes" id="UP001163823"/>
    </source>
</evidence>
<comment type="caution">
    <text evidence="1">The sequence shown here is derived from an EMBL/GenBank/DDBJ whole genome shotgun (WGS) entry which is preliminary data.</text>
</comment>
<gene>
    <name evidence="1" type="ORF">O6P43_019371</name>
</gene>
<protein>
    <submittedName>
        <fullName evidence="1">Retrovirus-related Pol polyprotein from transposon TNT 1-94</fullName>
    </submittedName>
</protein>
<keyword evidence="2" id="KW-1185">Reference proteome</keyword>
<name>A0AAD7PL26_QUISA</name>
<dbReference type="AlphaFoldDB" id="A0AAD7PL26"/>
<dbReference type="EMBL" id="JARAOO010000008">
    <property type="protein sequence ID" value="KAJ7958680.1"/>
    <property type="molecule type" value="Genomic_DNA"/>
</dbReference>
<reference evidence="1" key="1">
    <citation type="journal article" date="2023" name="Science">
        <title>Elucidation of the pathway for biosynthesis of saponin adjuvants from the soapbark tree.</title>
        <authorList>
            <person name="Reed J."/>
            <person name="Orme A."/>
            <person name="El-Demerdash A."/>
            <person name="Owen C."/>
            <person name="Martin L.B.B."/>
            <person name="Misra R.C."/>
            <person name="Kikuchi S."/>
            <person name="Rejzek M."/>
            <person name="Martin A.C."/>
            <person name="Harkess A."/>
            <person name="Leebens-Mack J."/>
            <person name="Louveau T."/>
            <person name="Stephenson M.J."/>
            <person name="Osbourn A."/>
        </authorList>
    </citation>
    <scope>NUCLEOTIDE SEQUENCE</scope>
    <source>
        <strain evidence="1">S10</strain>
    </source>
</reference>